<dbReference type="EMBL" id="UFXZ01000001">
    <property type="protein sequence ID" value="STC89627.1"/>
    <property type="molecule type" value="Genomic_DNA"/>
</dbReference>
<dbReference type="STRING" id="93378.A9798_10455"/>
<dbReference type="GO" id="GO:0006689">
    <property type="term" value="P:ganglioside catabolic process"/>
    <property type="evidence" value="ECO:0007669"/>
    <property type="project" value="TreeGrafter"/>
</dbReference>
<feature type="domain" description="Sialidase" evidence="5">
    <location>
        <begin position="61"/>
        <end position="292"/>
    </location>
</feature>
<dbReference type="InterPro" id="IPR036709">
    <property type="entry name" value="Autotransporte_beta_dom_sf"/>
</dbReference>
<evidence type="ECO:0000256" key="4">
    <source>
        <dbReference type="SAM" id="SignalP"/>
    </source>
</evidence>
<keyword evidence="6" id="KW-0326">Glycosidase</keyword>
<accession>A0A376DHI1</accession>
<dbReference type="RefSeq" id="WP_081702260.1">
    <property type="nucleotide sequence ID" value="NZ_CP016043.1"/>
</dbReference>
<dbReference type="GO" id="GO:0005737">
    <property type="term" value="C:cytoplasm"/>
    <property type="evidence" value="ECO:0007669"/>
    <property type="project" value="TreeGrafter"/>
</dbReference>
<reference evidence="6 7" key="1">
    <citation type="submission" date="2018-06" db="EMBL/GenBank/DDBJ databases">
        <authorList>
            <consortium name="Pathogen Informatics"/>
            <person name="Doyle S."/>
        </authorList>
    </citation>
    <scope>NUCLEOTIDE SEQUENCE [LARGE SCALE GENOMIC DNA]</scope>
    <source>
        <strain evidence="6 7">NCTC12121</strain>
    </source>
</reference>
<dbReference type="CDD" id="cd15482">
    <property type="entry name" value="Sialidase_non-viral"/>
    <property type="match status" value="1"/>
</dbReference>
<feature type="chain" id="PRO_5016877925" description="exo-alpha-sialidase" evidence="4">
    <location>
        <begin position="23"/>
        <end position="703"/>
    </location>
</feature>
<dbReference type="GO" id="GO:0016020">
    <property type="term" value="C:membrane"/>
    <property type="evidence" value="ECO:0007669"/>
    <property type="project" value="TreeGrafter"/>
</dbReference>
<dbReference type="PANTHER" id="PTHR10628:SF30">
    <property type="entry name" value="EXO-ALPHA-SIALIDASE"/>
    <property type="match status" value="1"/>
</dbReference>
<evidence type="ECO:0000313" key="6">
    <source>
        <dbReference type="EMBL" id="STC89627.1"/>
    </source>
</evidence>
<dbReference type="GO" id="GO:0004308">
    <property type="term" value="F:exo-alpha-sialidase activity"/>
    <property type="evidence" value="ECO:0007669"/>
    <property type="project" value="UniProtKB-EC"/>
</dbReference>
<keyword evidence="6" id="KW-0378">Hydrolase</keyword>
<evidence type="ECO:0000256" key="3">
    <source>
        <dbReference type="ARBA" id="ARBA00012733"/>
    </source>
</evidence>
<dbReference type="Gene3D" id="2.120.10.10">
    <property type="match status" value="1"/>
</dbReference>
<dbReference type="InterPro" id="IPR011040">
    <property type="entry name" value="Sialidase"/>
</dbReference>
<organism evidence="6 7">
    <name type="scientific">Edwardsiella hoshinae</name>
    <dbReference type="NCBI Taxonomy" id="93378"/>
    <lineage>
        <taxon>Bacteria</taxon>
        <taxon>Pseudomonadati</taxon>
        <taxon>Pseudomonadota</taxon>
        <taxon>Gammaproteobacteria</taxon>
        <taxon>Enterobacterales</taxon>
        <taxon>Hafniaceae</taxon>
        <taxon>Edwardsiella</taxon>
    </lineage>
</organism>
<dbReference type="EC" id="3.2.1.18" evidence="3"/>
<dbReference type="InterPro" id="IPR036278">
    <property type="entry name" value="Sialidase_sf"/>
</dbReference>
<dbReference type="GO" id="GO:0009313">
    <property type="term" value="P:oligosaccharide catabolic process"/>
    <property type="evidence" value="ECO:0007669"/>
    <property type="project" value="TreeGrafter"/>
</dbReference>
<protein>
    <recommendedName>
        <fullName evidence="3">exo-alpha-sialidase</fullName>
        <ecNumber evidence="3">3.2.1.18</ecNumber>
    </recommendedName>
</protein>
<dbReference type="SUPFAM" id="SSF50939">
    <property type="entry name" value="Sialidases"/>
    <property type="match status" value="1"/>
</dbReference>
<dbReference type="SUPFAM" id="SSF103515">
    <property type="entry name" value="Autotransporter"/>
    <property type="match status" value="1"/>
</dbReference>
<dbReference type="OrthoDB" id="5664384at2"/>
<name>A0A376DHI1_9GAMM</name>
<proteinExistence type="inferred from homology"/>
<dbReference type="InterPro" id="IPR026856">
    <property type="entry name" value="Sialidase_fam"/>
</dbReference>
<keyword evidence="4" id="KW-0732">Signal</keyword>
<gene>
    <name evidence="6" type="primary">nedA</name>
    <name evidence="6" type="ORF">NCTC12121_02268</name>
</gene>
<evidence type="ECO:0000256" key="1">
    <source>
        <dbReference type="ARBA" id="ARBA00000427"/>
    </source>
</evidence>
<dbReference type="Proteomes" id="UP000255248">
    <property type="component" value="Unassembled WGS sequence"/>
</dbReference>
<evidence type="ECO:0000256" key="2">
    <source>
        <dbReference type="ARBA" id="ARBA00009348"/>
    </source>
</evidence>
<comment type="similarity">
    <text evidence="2">Belongs to the glycosyl hydrolase 33 family.</text>
</comment>
<feature type="signal peptide" evidence="4">
    <location>
        <begin position="1"/>
        <end position="22"/>
    </location>
</feature>
<dbReference type="PANTHER" id="PTHR10628">
    <property type="entry name" value="SIALIDASE"/>
    <property type="match status" value="1"/>
</dbReference>
<comment type="catalytic activity">
    <reaction evidence="1">
        <text>Hydrolysis of alpha-(2-&gt;3)-, alpha-(2-&gt;6)-, alpha-(2-&gt;8)- glycosidic linkages of terminal sialic acid residues in oligosaccharides, glycoproteins, glycolipids, colominic acid and synthetic substrates.</text>
        <dbReference type="EC" id="3.2.1.18"/>
    </reaction>
</comment>
<evidence type="ECO:0000259" key="5">
    <source>
        <dbReference type="Pfam" id="PF13859"/>
    </source>
</evidence>
<dbReference type="Pfam" id="PF13859">
    <property type="entry name" value="BNR_3"/>
    <property type="match status" value="1"/>
</dbReference>
<evidence type="ECO:0000313" key="7">
    <source>
        <dbReference type="Proteomes" id="UP000255248"/>
    </source>
</evidence>
<dbReference type="AlphaFoldDB" id="A0A376DHI1"/>
<sequence>MDTRHAILAAGCVLTLSPLAQALTIREAGEADGWHAPQLIFAQHDYTADNAWRIPAITVTQGGAIIAVSDARANGTGDIGRNTDVHFGYRISYDQGDTWSAIGEVVPNISGKNQISDPAIVYNPDSGRTFLVGFYNDRFITQKPLSEQSDFFLFTSDDGGKHWDDGVSLYNLVPPGYKYILQGPGSGMYYNGTIYIGVQAWHNSQDAKLGGATSTSGYIYSADNGNTWRAAWLRPSDKITGAPGSDGLPDISSESSVFYHDGDIHLAVKAETSRAPTGRMVYRTQDHGQSWQPVQEDFLPANIARTESSSLALDDQVYLVGYTVQTPRAGRDGIYITSNRGRTIQVYDAPTNGYTSMTQDEDNLYILFEGQGDILLQRYDLAARDYANLNATILNRSDDLRYVQEKLRSPRSYFKGGYGSDDSAGAELLYAGERMKLGVFYARQRENGKHVAGTVQYTSEDVTLALAKDALFLPSDAIFIGYQSSDIRYINRATNDVDSALLGYSYQHELGPFSYNLSVNGIYSYNRFTRNQRQGLGRTAKFKSYSAALQNALSMELALPYAISANVESGLNTTFFKHASFSEQGGNGWNNATLSATENWSHQLFITGKLSKPLTLLQEQDLTLSARASYQYELMNTDSWAETSTVLDVQRRMAAPLRKYQAGLTTGYLEAALQINPQASVVASGALDSAGDKAISGVLSYYF</sequence>